<evidence type="ECO:0000256" key="2">
    <source>
        <dbReference type="SAM" id="Phobius"/>
    </source>
</evidence>
<evidence type="ECO:0000256" key="1">
    <source>
        <dbReference type="SAM" id="MobiDB-lite"/>
    </source>
</evidence>
<keyword evidence="2" id="KW-0812">Transmembrane</keyword>
<keyword evidence="4" id="KW-1185">Reference proteome</keyword>
<proteinExistence type="predicted"/>
<feature type="non-terminal residue" evidence="3">
    <location>
        <position position="1"/>
    </location>
</feature>
<dbReference type="Proteomes" id="UP000481288">
    <property type="component" value="Unassembled WGS sequence"/>
</dbReference>
<dbReference type="Pfam" id="PF13692">
    <property type="entry name" value="Glyco_trans_1_4"/>
    <property type="match status" value="1"/>
</dbReference>
<evidence type="ECO:0008006" key="5">
    <source>
        <dbReference type="Google" id="ProtNLM"/>
    </source>
</evidence>
<dbReference type="EMBL" id="QGMG01000274">
    <property type="protein sequence ID" value="TVY55105.1"/>
    <property type="molecule type" value="Genomic_DNA"/>
</dbReference>
<feature type="transmembrane region" description="Helical" evidence="2">
    <location>
        <begin position="1285"/>
        <end position="1303"/>
    </location>
</feature>
<organism evidence="3 4">
    <name type="scientific">Lachnellula cervina</name>
    <dbReference type="NCBI Taxonomy" id="1316786"/>
    <lineage>
        <taxon>Eukaryota</taxon>
        <taxon>Fungi</taxon>
        <taxon>Dikarya</taxon>
        <taxon>Ascomycota</taxon>
        <taxon>Pezizomycotina</taxon>
        <taxon>Leotiomycetes</taxon>
        <taxon>Helotiales</taxon>
        <taxon>Lachnaceae</taxon>
        <taxon>Lachnellula</taxon>
    </lineage>
</organism>
<feature type="transmembrane region" description="Helical" evidence="2">
    <location>
        <begin position="6"/>
        <end position="22"/>
    </location>
</feature>
<accession>A0A7D8YUU1</accession>
<feature type="transmembrane region" description="Helical" evidence="2">
    <location>
        <begin position="938"/>
        <end position="956"/>
    </location>
</feature>
<feature type="transmembrane region" description="Helical" evidence="2">
    <location>
        <begin position="796"/>
        <end position="816"/>
    </location>
</feature>
<feature type="transmembrane region" description="Helical" evidence="2">
    <location>
        <begin position="962"/>
        <end position="980"/>
    </location>
</feature>
<name>A0A7D8YUU1_9HELO</name>
<feature type="transmembrane region" description="Helical" evidence="2">
    <location>
        <begin position="836"/>
        <end position="860"/>
    </location>
</feature>
<gene>
    <name evidence="3" type="ORF">LCER1_G004342</name>
</gene>
<dbReference type="PANTHER" id="PTHR12526">
    <property type="entry name" value="GLYCOSYLTRANSFERASE"/>
    <property type="match status" value="1"/>
</dbReference>
<dbReference type="Gene3D" id="3.40.50.2000">
    <property type="entry name" value="Glycogen Phosphorylase B"/>
    <property type="match status" value="1"/>
</dbReference>
<keyword evidence="2" id="KW-1133">Transmembrane helix</keyword>
<dbReference type="OrthoDB" id="2582433at2759"/>
<feature type="transmembrane region" description="Helical" evidence="2">
    <location>
        <begin position="1222"/>
        <end position="1241"/>
    </location>
</feature>
<feature type="transmembrane region" description="Helical" evidence="2">
    <location>
        <begin position="1315"/>
        <end position="1333"/>
    </location>
</feature>
<evidence type="ECO:0000313" key="4">
    <source>
        <dbReference type="Proteomes" id="UP000481288"/>
    </source>
</evidence>
<feature type="transmembrane region" description="Helical" evidence="2">
    <location>
        <begin position="900"/>
        <end position="926"/>
    </location>
</feature>
<keyword evidence="2" id="KW-0472">Membrane</keyword>
<sequence>LLVGVALASITTGSAYIVFTLLKKCYQHFSTRKEAYNVFPTKVASHLQKYTASRSQLKLKKSDNLKPKSLEIYLGHFDDMISADQAQIFSDKDAIIIDPLGRNVVAALAQRPRDQHKSQSIIGRLDIGKLWHIPVRSKQPEELLISGIDQLMTIIATRFQDQEGRSNGFTGILLAGYETISNKVLHALSDALSNFDLEVYLETSAPEFLHDANILDSGAISGLVVRNCLILENGERRDCFGLEALRTTLKAFVSQACLRDFTVLIWDTFGDDVVPSNAVLKRTFSWCSFYSAVPWIGSHSALVDASIEAVPFEPLSAFNWLKEPRVMKLHDQWKIKRVVQYSDQSHFINEQLGNLFPILKNTELVGLCKHNDLTAAPGATISGVGDSDWFILRDAALRDPLCVSATGCSILDGLGCFPLGVDVTEDDFRDVVISQRNLRKLELLEVVGPSELRNYGEKLGRFIAETDFWAESMNLGAPCSSERINDLAMELSQTLDDSCGNIQVFLGLHSGFQKVASKQFWACIAAEISFGRWQDTLVSPHSLPPRVMQDISLLTPDENILLLQRFSLAPESNNEEIPRRIKSAVTEALIDAPTLSQLKALNTTGYIGGDINAEELVRTRLHWHCKSERSHPDMPTSMSLFQEVEETVLRALKTRNRSDLKTIVEALELTLQHSTLDAIGDIFAMSVFCIMRKAAFEEVYIEVTDRNPLFNDQPDQAAAFAELFALGSRCEAYFDVTPSQFGRLLSQKFRNYYGESGHQPPPINDTSEALDSAYSEARMDVDQNQKPMGMPTYQRFTFLSVFAIPALIDILMLTTTGHGLYLSGKMSDQEQHSATVALMISLLLSGAIGTWITCGGTYYLASMAFSAMNYFVVTRLLGGLAFTLVAGSIGFIAFFCTSGFHAAIVFFLYLVALTTYLCLLAALANYQFTGSAFQSGRVIIVACIPVLFISPLVSTFVSHHDVAIYLTVIYIFIFLLFLGVRRTGSRWTTWYQKIALIDDAALRSWHMDKLSPHERENIQKMTDPSVLKLARGSLQQSISLELRKSAFAKSSNDPMVLKLVKSYESTIFLMDWYCRFTGVPKPIMFSSSWNNTAKVALDSLQKSQLGIRFHSGFIHWRQAGDEIGCTMLYFIVALLDKWVSLIDGGQVLGLGSSSISLRIPVGFGLAYYLIGAVLLDFNATKLHELAGTGDEEIVSSDADIANAVEIKLQNRKLLYWKTLSRYLLWHIWGLAVTSVLIWLFAKKKEESIYFLSYVGAYTGTYRKPITIAQRLTGRQYTKIFCGPHALKPLLVGICVGLPLGFILEHEAPNFIYSDVVALATATWTVAILSLFAGKIIGKPEHHIALITEGSYDAYSGPGIDQSWSQPELKRFYHQLEELPKADRVLVQPHSAFGHQVSQLLDRCGDAKLTNLAQRAFPDAKHLLGLSGKLFNEGKVKVNLISNEHFSKYDHSMRAEPLPGFYQEVVELLVQVTAEQYLGYKTRDALLAQTLVLNNGGSREDSGSPSALERQLKINSKLGNASELLYVLRKQLLKDLCLGIDPDIEWEALPSEMRQYLTNRLNIASAVGLETHIARCNYAAFSSAVSLARATSWVTRDFSSEAHELSRVASLPILPVIDLHENTATPPKYSTYDQLRMYTGIIYHYLGTFCKFFSIAFVADPEYQREVRYRFPGASHPGNYLFHKRTNLATAWKNIHGVKVTIKRRRVLIRNLDGVYTGFIHRIDNSSFKLLQYRGDHTTEPGTQMDLCAVNIYSNTMTLHRRMEMSGGDTVNDYIYDYRNSDVAVQKRLSRADLLNTPITRKGIAGKNAQQSISYNSRGQIDSGSYLKDGNIIRFQYHYQKAQKHSGALLRAEFVLPHLSCTVSWCAPPRRKPEKLETWIPHSQVTEATFVVDRDVWESKYFYDHKFHPIIVTTLNGEPVDTPPLILYDHLDVLKRPKNVSILDDNPLYGFSTINFNPLTRFLGCPTRQYPVPTTQTRSWLWMAWKKDPTFDGVVVRWLDERLLRRDPILRPYWRKRDLGNLKAAEDYLDQNRDAVMASVDLDNSISSMTPLAIKINDLYSFGQGGDSVSRTRSNITTQEEDETQLHVIAVDTGTWPNEGGGVSACRSDVVNNLRTIKWHMVAESANDFGLPKRQIERNVHSLKIIPLWGLDLMTPTHGLFNNKLDSEVEHITTHATLLDIERAFIPILEAMVKGARAIELSVADIKQMTRALVNLNSYFKETKHWSETWRSEVVKSAWRRLWLSQTAPNARPSSEWLKTEHPTLGQLDQGLEIWSRYLFIFAIPLPDKIPAVFQASHHSVSASYGVVCKIKRGCTLQIWDHAISWRETNLYLSSALCPLSPFVRNSLLGLMRMTSVLILHHADTILPCADFFNPNWEVEIGTCQGRIQHRAEFRRKIDPVVNGITDMQRFAPVKEIQTTIPTVTMLSHVWYAKDIKTALLSADIIVNKWGFRDFRLDIYGTIDKAPSYTTQCQEIIATKSLRHQVKLQGESDALRVLENTWVFLNSSVSEGLPLALGEAALTGAPVVCTDVGASLRVLTNPSDGSCYSAVVAPNDALAMARAQIKLLALLDEWAQYSDPDQETKDASFPEDPTPEDVARITKRMYEQQDARRALGMRTRAIVQKSFSGDRYLREHEQMLWIGKAKKDMAYPGTSGRSSTPEKPISMPIGISDTRTPSLVMPPPIHFKRASADDSVPSLAFGNTSTMPSLMTDIVPSRASTIASLAAGGSIQEPPQTAFGVAGKGLRREMRTVDVISVGDNTV</sequence>
<comment type="caution">
    <text evidence="3">The sequence shown here is derived from an EMBL/GenBank/DDBJ whole genome shotgun (WGS) entry which is preliminary data.</text>
</comment>
<feature type="region of interest" description="Disordered" evidence="1">
    <location>
        <begin position="2649"/>
        <end position="2677"/>
    </location>
</feature>
<dbReference type="PANTHER" id="PTHR12526:SF630">
    <property type="entry name" value="GLYCOSYLTRANSFERASE"/>
    <property type="match status" value="1"/>
</dbReference>
<feature type="transmembrane region" description="Helical" evidence="2">
    <location>
        <begin position="872"/>
        <end position="894"/>
    </location>
</feature>
<reference evidence="3 4" key="1">
    <citation type="submission" date="2018-05" db="EMBL/GenBank/DDBJ databases">
        <title>Whole genome sequencing for identification of molecular markers to develop diagnostic detection tools for the regulated plant pathogen Lachnellula willkommii.</title>
        <authorList>
            <person name="Giroux E."/>
            <person name="Bilodeau G."/>
        </authorList>
    </citation>
    <scope>NUCLEOTIDE SEQUENCE [LARGE SCALE GENOMIC DNA]</scope>
    <source>
        <strain evidence="3 4">CBS 625.97</strain>
    </source>
</reference>
<protein>
    <recommendedName>
        <fullName evidence="5">Glycosyl transferase</fullName>
    </recommendedName>
</protein>
<evidence type="ECO:0000313" key="3">
    <source>
        <dbReference type="EMBL" id="TVY55105.1"/>
    </source>
</evidence>
<dbReference type="SUPFAM" id="SSF53756">
    <property type="entry name" value="UDP-Glycosyltransferase/glycogen phosphorylase"/>
    <property type="match status" value="1"/>
</dbReference>